<accession>A0ABQ9WSV3</accession>
<feature type="compositionally biased region" description="Polar residues" evidence="1">
    <location>
        <begin position="259"/>
        <end position="278"/>
    </location>
</feature>
<feature type="region of interest" description="Disordered" evidence="1">
    <location>
        <begin position="138"/>
        <end position="289"/>
    </location>
</feature>
<organism evidence="2 3">
    <name type="scientific">Blattamonas nauphoetae</name>
    <dbReference type="NCBI Taxonomy" id="2049346"/>
    <lineage>
        <taxon>Eukaryota</taxon>
        <taxon>Metamonada</taxon>
        <taxon>Preaxostyla</taxon>
        <taxon>Oxymonadida</taxon>
        <taxon>Blattamonas</taxon>
    </lineage>
</organism>
<comment type="caution">
    <text evidence="2">The sequence shown here is derived from an EMBL/GenBank/DDBJ whole genome shotgun (WGS) entry which is preliminary data.</text>
</comment>
<evidence type="ECO:0000313" key="2">
    <source>
        <dbReference type="EMBL" id="KAK2941802.1"/>
    </source>
</evidence>
<protein>
    <submittedName>
        <fullName evidence="2">Uncharacterized protein</fullName>
    </submittedName>
</protein>
<dbReference type="EMBL" id="JARBJD010000461">
    <property type="protein sequence ID" value="KAK2941802.1"/>
    <property type="molecule type" value="Genomic_DNA"/>
</dbReference>
<proteinExistence type="predicted"/>
<feature type="compositionally biased region" description="Low complexity" evidence="1">
    <location>
        <begin position="50"/>
        <end position="93"/>
    </location>
</feature>
<feature type="region of interest" description="Disordered" evidence="1">
    <location>
        <begin position="1"/>
        <end position="124"/>
    </location>
</feature>
<feature type="compositionally biased region" description="Low complexity" evidence="1">
    <location>
        <begin position="21"/>
        <end position="33"/>
    </location>
</feature>
<gene>
    <name evidence="2" type="ORF">BLNAU_23285</name>
</gene>
<reference evidence="2 3" key="1">
    <citation type="journal article" date="2022" name="bioRxiv">
        <title>Genomics of Preaxostyla Flagellates Illuminates Evolutionary Transitions and the Path Towards Mitochondrial Loss.</title>
        <authorList>
            <person name="Novak L.V.F."/>
            <person name="Treitli S.C."/>
            <person name="Pyrih J."/>
            <person name="Halakuc P."/>
            <person name="Pipaliya S.V."/>
            <person name="Vacek V."/>
            <person name="Brzon O."/>
            <person name="Soukal P."/>
            <person name="Eme L."/>
            <person name="Dacks J.B."/>
            <person name="Karnkowska A."/>
            <person name="Elias M."/>
            <person name="Hampl V."/>
        </authorList>
    </citation>
    <scope>NUCLEOTIDE SEQUENCE [LARGE SCALE GENOMIC DNA]</scope>
    <source>
        <strain evidence="2">NAU3</strain>
        <tissue evidence="2">Gut</tissue>
    </source>
</reference>
<evidence type="ECO:0000256" key="1">
    <source>
        <dbReference type="SAM" id="MobiDB-lite"/>
    </source>
</evidence>
<feature type="compositionally biased region" description="Polar residues" evidence="1">
    <location>
        <begin position="240"/>
        <end position="250"/>
    </location>
</feature>
<sequence>MSESPNVVHSEGASSVQLMDSASSSSPDSLNTSQTLKPPHKVTYVELAMKKQNSSSSKKGTSKGKNTSTSPSPRLNSSTNSSSSPKPFSSSPSQKSTDIKPKPLVKFPQNEPVSLPVHTPIASTVNVKEVAKNYLNVSSTSTEQSGTVPRPTTPNTLVPERVQDIEARSRQDSQHGAVSHHIRNQKVAKMAGTSSVESSEHQRQLSAQTALGKDNDLGKDTAGFSEKSHGGSSLVPAQIDPSTSEAPRQSESGHHVSPRQHNAQQSASGECGHPSQSDDAPDSHSRRLTWIVLEKRKPLRVVQLSNNHNSH</sequence>
<evidence type="ECO:0000313" key="3">
    <source>
        <dbReference type="Proteomes" id="UP001281761"/>
    </source>
</evidence>
<dbReference type="Proteomes" id="UP001281761">
    <property type="component" value="Unassembled WGS sequence"/>
</dbReference>
<feature type="compositionally biased region" description="Polar residues" evidence="1">
    <location>
        <begin position="1"/>
        <end position="20"/>
    </location>
</feature>
<keyword evidence="3" id="KW-1185">Reference proteome</keyword>
<feature type="compositionally biased region" description="Basic and acidic residues" evidence="1">
    <location>
        <begin position="161"/>
        <end position="173"/>
    </location>
</feature>
<name>A0ABQ9WSV3_9EUKA</name>
<feature type="compositionally biased region" description="Polar residues" evidence="1">
    <location>
        <begin position="138"/>
        <end position="147"/>
    </location>
</feature>